<protein>
    <submittedName>
        <fullName evidence="1">Putative endoribonuclease L-PSP</fullName>
    </submittedName>
</protein>
<dbReference type="GO" id="GO:0019239">
    <property type="term" value="F:deaminase activity"/>
    <property type="evidence" value="ECO:0007669"/>
    <property type="project" value="TreeGrafter"/>
</dbReference>
<dbReference type="InterPro" id="IPR006175">
    <property type="entry name" value="YjgF/YER057c/UK114"/>
</dbReference>
<proteinExistence type="predicted"/>
<dbReference type="PANTHER" id="PTHR11803:SF59">
    <property type="entry name" value="ENDORIBONUCLEASE"/>
    <property type="match status" value="1"/>
</dbReference>
<sequence length="133" mass="14209">MPDNTDIEHIGPPVQRAGVVQPISPAVVANERLVFVAGQVPMRNGQPAGEDIVSQTHYTIDLIEDILRRAGCTLADVVKTTVWLVDGQDYPGFNAAYAERFPAATAPARSTVIAGLIAPVRVEIEAVALRPRG</sequence>
<dbReference type="PANTHER" id="PTHR11803">
    <property type="entry name" value="2-IMINOBUTANOATE/2-IMINOPROPANOATE DEAMINASE RIDA"/>
    <property type="match status" value="1"/>
</dbReference>
<accession>A0A1L1PBG3</accession>
<reference evidence="2" key="1">
    <citation type="submission" date="2014-11" db="EMBL/GenBank/DDBJ databases">
        <title>Draft genome sequence of Hydrogenophaga intermedia S1.</title>
        <authorList>
            <person name="Gan H.M."/>
            <person name="Chew T.H."/>
            <person name="Stolz A."/>
        </authorList>
    </citation>
    <scope>NUCLEOTIDE SEQUENCE [LARGE SCALE GENOMIC DNA]</scope>
    <source>
        <strain evidence="2">S1</strain>
    </source>
</reference>
<keyword evidence="2" id="KW-1185">Reference proteome</keyword>
<dbReference type="InterPro" id="IPR035959">
    <property type="entry name" value="RutC-like_sf"/>
</dbReference>
<evidence type="ECO:0000313" key="1">
    <source>
        <dbReference type="EMBL" id="CDN86830.1"/>
    </source>
</evidence>
<dbReference type="RefSeq" id="WP_009516170.1">
    <property type="nucleotide sequence ID" value="NZ_CCAE010000006.1"/>
</dbReference>
<name>A0A1L1PBG3_HYDIT</name>
<dbReference type="CDD" id="cd00448">
    <property type="entry name" value="YjgF_YER057c_UK114_family"/>
    <property type="match status" value="1"/>
</dbReference>
<dbReference type="Proteomes" id="UP000028878">
    <property type="component" value="Unassembled WGS sequence"/>
</dbReference>
<dbReference type="EMBL" id="CCAE010000006">
    <property type="protein sequence ID" value="CDN86830.1"/>
    <property type="molecule type" value="Genomic_DNA"/>
</dbReference>
<dbReference type="GO" id="GO:0005829">
    <property type="term" value="C:cytosol"/>
    <property type="evidence" value="ECO:0007669"/>
    <property type="project" value="TreeGrafter"/>
</dbReference>
<dbReference type="Gene3D" id="3.30.1330.40">
    <property type="entry name" value="RutC-like"/>
    <property type="match status" value="1"/>
</dbReference>
<gene>
    <name evidence="1" type="ORF">BN948_01243</name>
</gene>
<dbReference type="Pfam" id="PF01042">
    <property type="entry name" value="Ribonuc_L-PSP"/>
    <property type="match status" value="1"/>
</dbReference>
<dbReference type="AlphaFoldDB" id="A0A1L1PBG3"/>
<evidence type="ECO:0000313" key="2">
    <source>
        <dbReference type="Proteomes" id="UP000028878"/>
    </source>
</evidence>
<organism evidence="1 2">
    <name type="scientific">Hydrogenophaga intermedia</name>
    <dbReference type="NCBI Taxonomy" id="65786"/>
    <lineage>
        <taxon>Bacteria</taxon>
        <taxon>Pseudomonadati</taxon>
        <taxon>Pseudomonadota</taxon>
        <taxon>Betaproteobacteria</taxon>
        <taxon>Burkholderiales</taxon>
        <taxon>Comamonadaceae</taxon>
        <taxon>Hydrogenophaga</taxon>
    </lineage>
</organism>
<dbReference type="SUPFAM" id="SSF55298">
    <property type="entry name" value="YjgF-like"/>
    <property type="match status" value="1"/>
</dbReference>